<keyword evidence="1" id="KW-0812">Transmembrane</keyword>
<evidence type="ECO:0000256" key="1">
    <source>
        <dbReference type="SAM" id="Phobius"/>
    </source>
</evidence>
<name>A0ABW8H4W4_9ACTN</name>
<evidence type="ECO:0000313" key="3">
    <source>
        <dbReference type="Proteomes" id="UP001617907"/>
    </source>
</evidence>
<feature type="transmembrane region" description="Helical" evidence="1">
    <location>
        <begin position="173"/>
        <end position="194"/>
    </location>
</feature>
<dbReference type="EMBL" id="JBIVPC010000003">
    <property type="protein sequence ID" value="MFJ6035783.1"/>
    <property type="molecule type" value="Genomic_DNA"/>
</dbReference>
<reference evidence="2 3" key="1">
    <citation type="submission" date="2024-10" db="EMBL/GenBank/DDBJ databases">
        <title>The Natural Products Discovery Center: Release of the First 8490 Sequenced Strains for Exploring Actinobacteria Biosynthetic Diversity.</title>
        <authorList>
            <person name="Kalkreuter E."/>
            <person name="Kautsar S.A."/>
            <person name="Yang D."/>
            <person name="Bader C.D."/>
            <person name="Teijaro C.N."/>
            <person name="Fluegel L."/>
            <person name="Davis C.M."/>
            <person name="Simpson J.R."/>
            <person name="Lauterbach L."/>
            <person name="Steele A.D."/>
            <person name="Gui C."/>
            <person name="Meng S."/>
            <person name="Li G."/>
            <person name="Viehrig K."/>
            <person name="Ye F."/>
            <person name="Su P."/>
            <person name="Kiefer A.F."/>
            <person name="Nichols A."/>
            <person name="Cepeda A.J."/>
            <person name="Yan W."/>
            <person name="Fan B."/>
            <person name="Jiang Y."/>
            <person name="Adhikari A."/>
            <person name="Zheng C.-J."/>
            <person name="Schuster L."/>
            <person name="Cowan T.M."/>
            <person name="Smanski M.J."/>
            <person name="Chevrette M.G."/>
            <person name="De Carvalho L.P.S."/>
            <person name="Shen B."/>
        </authorList>
    </citation>
    <scope>NUCLEOTIDE SEQUENCE [LARGE SCALE GENOMIC DNA]</scope>
    <source>
        <strain evidence="2 3">NPDC093086</strain>
    </source>
</reference>
<comment type="caution">
    <text evidence="2">The sequence shown here is derived from an EMBL/GenBank/DDBJ whole genome shotgun (WGS) entry which is preliminary data.</text>
</comment>
<accession>A0ABW8H4W4</accession>
<protein>
    <recommendedName>
        <fullName evidence="4">Integral membrane protein</fullName>
    </recommendedName>
</protein>
<feature type="transmembrane region" description="Helical" evidence="1">
    <location>
        <begin position="206"/>
        <end position="226"/>
    </location>
</feature>
<keyword evidence="1" id="KW-1133">Transmembrane helix</keyword>
<organism evidence="2 3">
    <name type="scientific">Streptomyces ardesiacus</name>
    <dbReference type="NCBI Taxonomy" id="285564"/>
    <lineage>
        <taxon>Bacteria</taxon>
        <taxon>Bacillati</taxon>
        <taxon>Actinomycetota</taxon>
        <taxon>Actinomycetes</taxon>
        <taxon>Kitasatosporales</taxon>
        <taxon>Streptomycetaceae</taxon>
        <taxon>Streptomyces</taxon>
    </lineage>
</organism>
<dbReference type="RefSeq" id="WP_350890851.1">
    <property type="nucleotide sequence ID" value="NZ_JBEOTR010000012.1"/>
</dbReference>
<keyword evidence="3" id="KW-1185">Reference proteome</keyword>
<proteinExistence type="predicted"/>
<keyword evidence="1" id="KW-0472">Membrane</keyword>
<feature type="transmembrane region" description="Helical" evidence="1">
    <location>
        <begin position="47"/>
        <end position="71"/>
    </location>
</feature>
<sequence>MVMKPGNTLEIPPDPQGLTWSDRAQLLSDRAAAVDFLVRRSVALRDMLWTGLATAVIAGACLMTSAAVGWYRGLGDPQGADLAVAVAVGLVLLPAAGAAAVAFVRVVRRGRAAQKLLEAWTALDRQPSARSLPAGDIPQPLASTWDLMRSGRPWKETVPLDGRRYLVFLAGKSLAWVVVPVAPVMIGAVVVLAALAGDFSDGNGPYVQLGVVGAGGVLVVAGLWAIGKGVRHYMWALREARARVSEEKAWPVTPARR</sequence>
<feature type="transmembrane region" description="Helical" evidence="1">
    <location>
        <begin position="83"/>
        <end position="107"/>
    </location>
</feature>
<dbReference type="Proteomes" id="UP001617907">
    <property type="component" value="Unassembled WGS sequence"/>
</dbReference>
<gene>
    <name evidence="2" type="ORF">ACIQFM_05955</name>
</gene>
<evidence type="ECO:0008006" key="4">
    <source>
        <dbReference type="Google" id="ProtNLM"/>
    </source>
</evidence>
<evidence type="ECO:0000313" key="2">
    <source>
        <dbReference type="EMBL" id="MFJ6035783.1"/>
    </source>
</evidence>